<dbReference type="AlphaFoldDB" id="A0AAW1DR01"/>
<keyword evidence="3" id="KW-1185">Reference proteome</keyword>
<dbReference type="EMBL" id="JBCEZU010000597">
    <property type="protein sequence ID" value="KAK9513184.1"/>
    <property type="molecule type" value="Genomic_DNA"/>
</dbReference>
<dbReference type="GO" id="GO:0016706">
    <property type="term" value="F:2-oxoglutarate-dependent dioxygenase activity"/>
    <property type="evidence" value="ECO:0007669"/>
    <property type="project" value="InterPro"/>
</dbReference>
<evidence type="ECO:0000313" key="3">
    <source>
        <dbReference type="Proteomes" id="UP001488805"/>
    </source>
</evidence>
<name>A0AAW1DR01_ZOAVI</name>
<dbReference type="InterPro" id="IPR015095">
    <property type="entry name" value="AlkB_hom8_N"/>
</dbReference>
<evidence type="ECO:0000313" key="2">
    <source>
        <dbReference type="EMBL" id="KAK9513184.1"/>
    </source>
</evidence>
<dbReference type="Pfam" id="PF09004">
    <property type="entry name" value="ALKBH8_N"/>
    <property type="match status" value="1"/>
</dbReference>
<proteinExistence type="predicted"/>
<protein>
    <recommendedName>
        <fullName evidence="1">Alkylated DNA repair protein AlkB homologue 8 N-terminal domain-containing protein</fullName>
    </recommendedName>
</protein>
<dbReference type="GO" id="GO:0008168">
    <property type="term" value="F:methyltransferase activity"/>
    <property type="evidence" value="ECO:0007669"/>
    <property type="project" value="InterPro"/>
</dbReference>
<gene>
    <name evidence="2" type="ORF">VZT92_026740</name>
</gene>
<organism evidence="2 3">
    <name type="scientific">Zoarces viviparus</name>
    <name type="common">Viviparous eelpout</name>
    <name type="synonym">Blennius viviparus</name>
    <dbReference type="NCBI Taxonomy" id="48416"/>
    <lineage>
        <taxon>Eukaryota</taxon>
        <taxon>Metazoa</taxon>
        <taxon>Chordata</taxon>
        <taxon>Craniata</taxon>
        <taxon>Vertebrata</taxon>
        <taxon>Euteleostomi</taxon>
        <taxon>Actinopterygii</taxon>
        <taxon>Neopterygii</taxon>
        <taxon>Teleostei</taxon>
        <taxon>Neoteleostei</taxon>
        <taxon>Acanthomorphata</taxon>
        <taxon>Eupercaria</taxon>
        <taxon>Perciformes</taxon>
        <taxon>Cottioidei</taxon>
        <taxon>Zoarcales</taxon>
        <taxon>Zoarcidae</taxon>
        <taxon>Zoarcinae</taxon>
        <taxon>Zoarces</taxon>
    </lineage>
</organism>
<feature type="domain" description="Alkylated DNA repair protein AlkB homologue 8 N-terminal" evidence="1">
    <location>
        <begin position="41"/>
        <end position="77"/>
    </location>
</feature>
<evidence type="ECO:0000259" key="1">
    <source>
        <dbReference type="Pfam" id="PF09004"/>
    </source>
</evidence>
<dbReference type="Proteomes" id="UP001488805">
    <property type="component" value="Unassembled WGS sequence"/>
</dbReference>
<comment type="caution">
    <text evidence="2">The sequence shown here is derived from an EMBL/GenBank/DDBJ whole genome shotgun (WGS) entry which is preliminary data.</text>
</comment>
<reference evidence="2 3" key="1">
    <citation type="journal article" date="2024" name="Genome Biol. Evol.">
        <title>Chromosome-level genome assembly of the viviparous eelpout Zoarces viviparus.</title>
        <authorList>
            <person name="Fuhrmann N."/>
            <person name="Brasseur M.V."/>
            <person name="Bakowski C.E."/>
            <person name="Podsiadlowski L."/>
            <person name="Prost S."/>
            <person name="Krehenwinkel H."/>
            <person name="Mayer C."/>
        </authorList>
    </citation>
    <scope>NUCLEOTIDE SEQUENCE [LARGE SCALE GENOMIC DNA]</scope>
    <source>
        <strain evidence="2">NO-MEL_2022_Ind0_liver</strain>
    </source>
</reference>
<sequence>MVVDFRRKTTAPQPLRVLGEDVDMVEEYKYLGVSINSRLNWKININAVYKKGMSRLFFLRKLRSFNVCSKMLEMLYHLLWSVHCTSVVCWRSSIGAGDTNRLNKLVKKAGSIVDCKQDNLDTKETIIHIG</sequence>
<accession>A0AAW1DR01</accession>